<evidence type="ECO:0000256" key="4">
    <source>
        <dbReference type="ARBA" id="ARBA00022741"/>
    </source>
</evidence>
<dbReference type="NCBIfam" id="TIGR01368">
    <property type="entry name" value="CPSaseIIsmall"/>
    <property type="match status" value="1"/>
</dbReference>
<feature type="binding site" evidence="9">
    <location>
        <position position="53"/>
    </location>
    <ligand>
        <name>L-glutamine</name>
        <dbReference type="ChEBI" id="CHEBI:58359"/>
    </ligand>
</feature>
<evidence type="ECO:0000256" key="9">
    <source>
        <dbReference type="HAMAP-Rule" id="MF_01209"/>
    </source>
</evidence>
<dbReference type="Gene3D" id="3.50.30.20">
    <property type="entry name" value="Carbamoyl-phosphate synthase small subunit, N-terminal domain"/>
    <property type="match status" value="1"/>
</dbReference>
<dbReference type="GO" id="GO:0004088">
    <property type="term" value="F:carbamoyl-phosphate synthase (glutamine-hydrolyzing) activity"/>
    <property type="evidence" value="ECO:0007669"/>
    <property type="project" value="UniProtKB-EC"/>
</dbReference>
<dbReference type="PANTHER" id="PTHR43418:SF7">
    <property type="entry name" value="CARBAMOYL-PHOSPHATE SYNTHASE SMALL CHAIN"/>
    <property type="match status" value="1"/>
</dbReference>
<comment type="pathway">
    <text evidence="9">Pyrimidine metabolism; UMP biosynthesis via de novo pathway; (S)-dihydroorotate from bicarbonate: step 1/3.</text>
</comment>
<keyword evidence="9" id="KW-0055">Arginine biosynthesis</keyword>
<feature type="binding site" evidence="9">
    <location>
        <position position="280"/>
    </location>
    <ligand>
        <name>L-glutamine</name>
        <dbReference type="ChEBI" id="CHEBI:58359"/>
    </ligand>
</feature>
<dbReference type="EMBL" id="JASNJD010000006">
    <property type="protein sequence ID" value="MDK3017934.1"/>
    <property type="molecule type" value="Genomic_DNA"/>
</dbReference>
<evidence type="ECO:0000256" key="5">
    <source>
        <dbReference type="ARBA" id="ARBA00022840"/>
    </source>
</evidence>
<reference evidence="11 12" key="1">
    <citation type="submission" date="2023-05" db="EMBL/GenBank/DDBJ databases">
        <title>Pseudodonghicola sp. nov.</title>
        <authorList>
            <person name="Huang J."/>
        </authorList>
    </citation>
    <scope>NUCLEOTIDE SEQUENCE [LARGE SCALE GENOMIC DNA]</scope>
    <source>
        <strain evidence="11 12">IC7</strain>
    </source>
</reference>
<evidence type="ECO:0000256" key="7">
    <source>
        <dbReference type="ARBA" id="ARBA00022975"/>
    </source>
</evidence>
<feature type="active site" description="Nucleophile" evidence="9">
    <location>
        <position position="276"/>
    </location>
</feature>
<dbReference type="PROSITE" id="PS51273">
    <property type="entry name" value="GATASE_TYPE_1"/>
    <property type="match status" value="1"/>
</dbReference>
<evidence type="ECO:0000256" key="1">
    <source>
        <dbReference type="ARBA" id="ARBA00005077"/>
    </source>
</evidence>
<dbReference type="EC" id="6.3.5.5" evidence="9"/>
<keyword evidence="3 9" id="KW-0436">Ligase</keyword>
<dbReference type="InterPro" id="IPR035686">
    <property type="entry name" value="CPSase_GATase1"/>
</dbReference>
<dbReference type="InterPro" id="IPR017926">
    <property type="entry name" value="GATASE"/>
</dbReference>
<comment type="similarity">
    <text evidence="2 9">Belongs to the CarA family.</text>
</comment>
<dbReference type="PRINTS" id="PR00099">
    <property type="entry name" value="CPSGATASE"/>
</dbReference>
<organism evidence="11 12">
    <name type="scientific">Pseudodonghicola flavimaris</name>
    <dbReference type="NCBI Taxonomy" id="3050036"/>
    <lineage>
        <taxon>Bacteria</taxon>
        <taxon>Pseudomonadati</taxon>
        <taxon>Pseudomonadota</taxon>
        <taxon>Alphaproteobacteria</taxon>
        <taxon>Rhodobacterales</taxon>
        <taxon>Paracoccaceae</taxon>
        <taxon>Pseudodonghicola</taxon>
    </lineage>
</organism>
<feature type="binding site" evidence="9">
    <location>
        <position position="248"/>
    </location>
    <ligand>
        <name>L-glutamine</name>
        <dbReference type="ChEBI" id="CHEBI:58359"/>
    </ligand>
</feature>
<feature type="active site" evidence="9">
    <location>
        <position position="362"/>
    </location>
</feature>
<evidence type="ECO:0000256" key="3">
    <source>
        <dbReference type="ARBA" id="ARBA00022598"/>
    </source>
</evidence>
<dbReference type="CDD" id="cd01744">
    <property type="entry name" value="GATase1_CPSase"/>
    <property type="match status" value="1"/>
</dbReference>
<dbReference type="NCBIfam" id="NF009475">
    <property type="entry name" value="PRK12838.1"/>
    <property type="match status" value="1"/>
</dbReference>
<dbReference type="Gene3D" id="3.40.50.880">
    <property type="match status" value="1"/>
</dbReference>
<comment type="catalytic activity">
    <reaction evidence="8 9">
        <text>hydrogencarbonate + L-glutamine + 2 ATP + H2O = carbamoyl phosphate + L-glutamate + 2 ADP + phosphate + 2 H(+)</text>
        <dbReference type="Rhea" id="RHEA:18633"/>
        <dbReference type="ChEBI" id="CHEBI:15377"/>
        <dbReference type="ChEBI" id="CHEBI:15378"/>
        <dbReference type="ChEBI" id="CHEBI:17544"/>
        <dbReference type="ChEBI" id="CHEBI:29985"/>
        <dbReference type="ChEBI" id="CHEBI:30616"/>
        <dbReference type="ChEBI" id="CHEBI:43474"/>
        <dbReference type="ChEBI" id="CHEBI:58228"/>
        <dbReference type="ChEBI" id="CHEBI:58359"/>
        <dbReference type="ChEBI" id="CHEBI:456216"/>
        <dbReference type="EC" id="6.3.5.5"/>
    </reaction>
</comment>
<keyword evidence="12" id="KW-1185">Reference proteome</keyword>
<dbReference type="InterPro" id="IPR006274">
    <property type="entry name" value="CarbamoylP_synth_ssu"/>
</dbReference>
<keyword evidence="7 9" id="KW-0665">Pyrimidine biosynthesis</keyword>
<feature type="domain" description="Carbamoyl-phosphate synthase small subunit N-terminal" evidence="10">
    <location>
        <begin position="9"/>
        <end position="139"/>
    </location>
</feature>
<feature type="binding site" evidence="9">
    <location>
        <position position="246"/>
    </location>
    <ligand>
        <name>L-glutamine</name>
        <dbReference type="ChEBI" id="CHEBI:58359"/>
    </ligand>
</feature>
<sequence>MAQTAQTKPTACLVLADGTIFYGTGFGATGQTVAELCFNTAMTGYQEIMTDPSYAGQVVTFTFPHIGNVGVNPEDDETADPVAAGMVVKWDPTEPSSWRSAERLTDWLARRGRIAIGGIDTRRLTRAIRQQGAPHVALAHDPEGNFDIAALVAAARGFCGLEGLDLAKDVTCAQSYRWDEMRWAWPEGYAPQTAPEHKVVAIDYGAKRNILRCLASAGCDVTVLPATATAAEVLAHNPDGVFLSNGPGDPAATGGYAVPMIKEILDSTDLPVFGICLGHQMLALALGAKTVKMNHGHHGANHPVKDLETGKVEITSMNHGFAVDAQSLPAGVIETHRSLFDGSNCGIRMADRPVYSVQYHPEASPGPQDSFYLFERFATAMAARKETA</sequence>
<comment type="function">
    <text evidence="9">Small subunit of the glutamine-dependent carbamoyl phosphate synthetase (CPSase). CPSase catalyzes the formation of carbamoyl phosphate from the ammonia moiety of glutamine, carbonate, and phosphate donated by ATP, constituting the first step of 2 biosynthetic pathways, one leading to arginine and/or urea and the other to pyrimidine nucleotides. The small subunit (glutamine amidotransferase) binds and cleaves glutamine to supply the large subunit with the substrate ammonia.</text>
</comment>
<proteinExistence type="inferred from homology"/>
<dbReference type="InterPro" id="IPR029062">
    <property type="entry name" value="Class_I_gatase-like"/>
</dbReference>
<feature type="active site" evidence="9">
    <location>
        <position position="360"/>
    </location>
</feature>
<evidence type="ECO:0000313" key="11">
    <source>
        <dbReference type="EMBL" id="MDK3017934.1"/>
    </source>
</evidence>
<gene>
    <name evidence="9 11" type="primary">carA</name>
    <name evidence="11" type="ORF">QO033_09615</name>
</gene>
<evidence type="ECO:0000259" key="10">
    <source>
        <dbReference type="SMART" id="SM01097"/>
    </source>
</evidence>
<name>A0ABT7F002_9RHOB</name>
<dbReference type="InterPro" id="IPR002474">
    <property type="entry name" value="CarbamoylP_synth_ssu_N"/>
</dbReference>
<feature type="binding site" evidence="9">
    <location>
        <position position="277"/>
    </location>
    <ligand>
        <name>L-glutamine</name>
        <dbReference type="ChEBI" id="CHEBI:58359"/>
    </ligand>
</feature>
<dbReference type="SUPFAM" id="SSF52021">
    <property type="entry name" value="Carbamoyl phosphate synthetase, small subunit N-terminal domain"/>
    <property type="match status" value="1"/>
</dbReference>
<accession>A0ABT7F002</accession>
<feature type="binding site" evidence="9">
    <location>
        <position position="320"/>
    </location>
    <ligand>
        <name>L-glutamine</name>
        <dbReference type="ChEBI" id="CHEBI:58359"/>
    </ligand>
</feature>
<protein>
    <recommendedName>
        <fullName evidence="9">Carbamoyl phosphate synthase small chain</fullName>
        <ecNumber evidence="9">6.3.5.5</ecNumber>
    </recommendedName>
    <alternativeName>
        <fullName evidence="9">Carbamoyl phosphate synthetase glutamine chain</fullName>
    </alternativeName>
</protein>
<evidence type="ECO:0000256" key="2">
    <source>
        <dbReference type="ARBA" id="ARBA00007800"/>
    </source>
</evidence>
<dbReference type="Pfam" id="PF00988">
    <property type="entry name" value="CPSase_sm_chain"/>
    <property type="match status" value="1"/>
</dbReference>
<dbReference type="PANTHER" id="PTHR43418">
    <property type="entry name" value="MULTIFUNCTIONAL TRYPTOPHAN BIOSYNTHESIS PROTEIN-RELATED"/>
    <property type="match status" value="1"/>
</dbReference>
<feature type="binding site" evidence="9">
    <location>
        <position position="318"/>
    </location>
    <ligand>
        <name>L-glutamine</name>
        <dbReference type="ChEBI" id="CHEBI:58359"/>
    </ligand>
</feature>
<keyword evidence="6 9" id="KW-0315">Glutamine amidotransferase</keyword>
<dbReference type="PRINTS" id="PR00097">
    <property type="entry name" value="ANTSNTHASEII"/>
</dbReference>
<evidence type="ECO:0000256" key="8">
    <source>
        <dbReference type="ARBA" id="ARBA00048816"/>
    </source>
</evidence>
<keyword evidence="5 9" id="KW-0067">ATP-binding</keyword>
<dbReference type="SUPFAM" id="SSF52317">
    <property type="entry name" value="Class I glutamine amidotransferase-like"/>
    <property type="match status" value="1"/>
</dbReference>
<keyword evidence="9" id="KW-0028">Amino-acid biosynthesis</keyword>
<comment type="catalytic activity">
    <reaction evidence="9">
        <text>L-glutamine + H2O = L-glutamate + NH4(+)</text>
        <dbReference type="Rhea" id="RHEA:15889"/>
        <dbReference type="ChEBI" id="CHEBI:15377"/>
        <dbReference type="ChEBI" id="CHEBI:28938"/>
        <dbReference type="ChEBI" id="CHEBI:29985"/>
        <dbReference type="ChEBI" id="CHEBI:58359"/>
    </reaction>
</comment>
<dbReference type="InterPro" id="IPR050472">
    <property type="entry name" value="Anth_synth/Amidotransfase"/>
</dbReference>
<dbReference type="SMART" id="SM01097">
    <property type="entry name" value="CPSase_sm_chain"/>
    <property type="match status" value="1"/>
</dbReference>
<dbReference type="InterPro" id="IPR036480">
    <property type="entry name" value="CarbP_synth_ssu_N_sf"/>
</dbReference>
<dbReference type="PRINTS" id="PR00096">
    <property type="entry name" value="GATASE"/>
</dbReference>
<comment type="subunit">
    <text evidence="9">Composed of two chains; the small (or glutamine) chain promotes the hydrolysis of glutamine to ammonia, which is used by the large (or ammonia) chain to synthesize carbamoyl phosphate. Tetramer of heterodimers (alpha,beta)4.</text>
</comment>
<dbReference type="Pfam" id="PF00117">
    <property type="entry name" value="GATase"/>
    <property type="match status" value="1"/>
</dbReference>
<feature type="region of interest" description="CPSase" evidence="9">
    <location>
        <begin position="1"/>
        <end position="189"/>
    </location>
</feature>
<feature type="binding site" evidence="9">
    <location>
        <position position="321"/>
    </location>
    <ligand>
        <name>L-glutamine</name>
        <dbReference type="ChEBI" id="CHEBI:58359"/>
    </ligand>
</feature>
<dbReference type="Proteomes" id="UP001243757">
    <property type="component" value="Unassembled WGS sequence"/>
</dbReference>
<comment type="pathway">
    <text evidence="1 9">Amino-acid biosynthesis; L-arginine biosynthesis; carbamoyl phosphate from bicarbonate: step 1/1.</text>
</comment>
<comment type="caution">
    <text evidence="11">The sequence shown here is derived from an EMBL/GenBank/DDBJ whole genome shotgun (WGS) entry which is preliminary data.</text>
</comment>
<dbReference type="RefSeq" id="WP_284480751.1">
    <property type="nucleotide sequence ID" value="NZ_JASNJD010000006.1"/>
</dbReference>
<evidence type="ECO:0000256" key="6">
    <source>
        <dbReference type="ARBA" id="ARBA00022962"/>
    </source>
</evidence>
<evidence type="ECO:0000313" key="12">
    <source>
        <dbReference type="Proteomes" id="UP001243757"/>
    </source>
</evidence>
<dbReference type="HAMAP" id="MF_01209">
    <property type="entry name" value="CPSase_S_chain"/>
    <property type="match status" value="1"/>
</dbReference>
<keyword evidence="4 9" id="KW-0547">Nucleotide-binding</keyword>